<sequence length="279" mass="30860">MPNPSKTKANLGAAWMTDNDIRAALAKIHHNRNQHDNMVRKAHSDLTRRRQQLESSLDGINKRDRDSMVTKALAGHRNELARQSKDARLALTRELSALADRIKSAEAHYRSPMQMLMRDTLGDERRSRIQSQIEHSGPVELASLAELAAATRDKELAAALCGRVHGMKRDERPFNAGELADVMFGEQHRELSQALVEAERRVLEALQADQDFETGKGSPHRALQIAMLKKREAEIGAYGDPAPDDEEDADDAPAATATGEDRIVAGLKARRAPASEPTE</sequence>
<feature type="region of interest" description="Disordered" evidence="1">
    <location>
        <begin position="234"/>
        <end position="279"/>
    </location>
</feature>
<evidence type="ECO:0000313" key="3">
    <source>
        <dbReference type="Proteomes" id="UP000429229"/>
    </source>
</evidence>
<organism evidence="2 3">
    <name type="scientific">Alteriqipengyuania halimionae</name>
    <dbReference type="NCBI Taxonomy" id="1926630"/>
    <lineage>
        <taxon>Bacteria</taxon>
        <taxon>Pseudomonadati</taxon>
        <taxon>Pseudomonadota</taxon>
        <taxon>Alphaproteobacteria</taxon>
        <taxon>Sphingomonadales</taxon>
        <taxon>Erythrobacteraceae</taxon>
        <taxon>Alteriqipengyuania</taxon>
    </lineage>
</organism>
<accession>A0A6I4U3X4</accession>
<gene>
    <name evidence="2" type="ORF">GRI68_05440</name>
</gene>
<feature type="compositionally biased region" description="Acidic residues" evidence="1">
    <location>
        <begin position="242"/>
        <end position="251"/>
    </location>
</feature>
<dbReference type="EMBL" id="WTYR01000001">
    <property type="protein sequence ID" value="MXP09615.1"/>
    <property type="molecule type" value="Genomic_DNA"/>
</dbReference>
<comment type="caution">
    <text evidence="2">The sequence shown here is derived from an EMBL/GenBank/DDBJ whole genome shotgun (WGS) entry which is preliminary data.</text>
</comment>
<name>A0A6I4U3X4_9SPHN</name>
<keyword evidence="3" id="KW-1185">Reference proteome</keyword>
<proteinExistence type="predicted"/>
<reference evidence="2 3" key="1">
    <citation type="submission" date="2019-12" db="EMBL/GenBank/DDBJ databases">
        <title>Genomic-based taxomic classification of the family Erythrobacteraceae.</title>
        <authorList>
            <person name="Xu L."/>
        </authorList>
    </citation>
    <scope>NUCLEOTIDE SEQUENCE [LARGE SCALE GENOMIC DNA]</scope>
    <source>
        <strain evidence="2 3">LMG 29519</strain>
    </source>
</reference>
<dbReference type="Proteomes" id="UP000429229">
    <property type="component" value="Unassembled WGS sequence"/>
</dbReference>
<protein>
    <submittedName>
        <fullName evidence="2">Uncharacterized protein</fullName>
    </submittedName>
</protein>
<evidence type="ECO:0000313" key="2">
    <source>
        <dbReference type="EMBL" id="MXP09615.1"/>
    </source>
</evidence>
<evidence type="ECO:0000256" key="1">
    <source>
        <dbReference type="SAM" id="MobiDB-lite"/>
    </source>
</evidence>
<dbReference type="OrthoDB" id="7432564at2"/>
<dbReference type="AlphaFoldDB" id="A0A6I4U3X4"/>
<dbReference type="RefSeq" id="WP_160616294.1">
    <property type="nucleotide sequence ID" value="NZ_WTYR01000001.1"/>
</dbReference>